<evidence type="ECO:0000256" key="4">
    <source>
        <dbReference type="ARBA" id="ARBA00022801"/>
    </source>
</evidence>
<dbReference type="PANTHER" id="PTHR10625">
    <property type="entry name" value="HISTONE DEACETYLASE HDAC1-RELATED"/>
    <property type="match status" value="1"/>
</dbReference>
<evidence type="ECO:0000313" key="7">
    <source>
        <dbReference type="EMBL" id="QJW93443.1"/>
    </source>
</evidence>
<dbReference type="GO" id="GO:0046872">
    <property type="term" value="F:metal ion binding"/>
    <property type="evidence" value="ECO:0007669"/>
    <property type="project" value="UniProtKB-KW"/>
</dbReference>
<sequence>MRVIWNPKHADHAAPGEWEGGAVIPCYEAPERLGLIRAALDAAGGFTFEEPARPSEEVLAGAHDPAYVTYLREASAEARRARDPAAKQLWPTVFPFGPNPRATGARALRGRYCFDTYTPILPGTFAAALGGANAAAQAADLVAAGTERAVYVLTRPPGHHAEPDRCGGYCYFNNAAVAAERLSKRGPVAVLDLDVHHGNGTQHIFYARADVLTVSVHGDPAALYPFFSGFADETGTGTGLGANLNLPLPHGTGVKEYRPALATALDAVRRFKPAFLVFAFGADAHEADPIGGFKLPTKFYTEMGAAVRELGLPTVVVQEGGYNPATLGPCVVEVLKGLHAD</sequence>
<dbReference type="Pfam" id="PF00850">
    <property type="entry name" value="Hist_deacetyl"/>
    <property type="match status" value="1"/>
</dbReference>
<comment type="similarity">
    <text evidence="2">Belongs to the histone deacetylase family.</text>
</comment>
<feature type="domain" description="Histone deacetylase" evidence="6">
    <location>
        <begin position="28"/>
        <end position="337"/>
    </location>
</feature>
<evidence type="ECO:0000256" key="2">
    <source>
        <dbReference type="ARBA" id="ARBA00005947"/>
    </source>
</evidence>
<dbReference type="GO" id="GO:0004407">
    <property type="term" value="F:histone deacetylase activity"/>
    <property type="evidence" value="ECO:0007669"/>
    <property type="project" value="TreeGrafter"/>
</dbReference>
<evidence type="ECO:0000256" key="5">
    <source>
        <dbReference type="ARBA" id="ARBA00022833"/>
    </source>
</evidence>
<dbReference type="InterPro" id="IPR037138">
    <property type="entry name" value="His_deacetylse_dom_sf"/>
</dbReference>
<comment type="cofactor">
    <cofactor evidence="1">
        <name>Zn(2+)</name>
        <dbReference type="ChEBI" id="CHEBI:29105"/>
    </cofactor>
</comment>
<keyword evidence="4" id="KW-0378">Hydrolase</keyword>
<protein>
    <submittedName>
        <fullName evidence="7">Amino deacylase</fullName>
    </submittedName>
</protein>
<dbReference type="InterPro" id="IPR023696">
    <property type="entry name" value="Ureohydrolase_dom_sf"/>
</dbReference>
<dbReference type="InterPro" id="IPR023801">
    <property type="entry name" value="His_deacetylse_dom"/>
</dbReference>
<keyword evidence="5" id="KW-0862">Zinc</keyword>
<evidence type="ECO:0000256" key="3">
    <source>
        <dbReference type="ARBA" id="ARBA00022723"/>
    </source>
</evidence>
<keyword evidence="3" id="KW-0479">Metal-binding</keyword>
<evidence type="ECO:0000259" key="6">
    <source>
        <dbReference type="Pfam" id="PF00850"/>
    </source>
</evidence>
<reference evidence="8" key="1">
    <citation type="submission" date="2020-05" db="EMBL/GenBank/DDBJ databases">
        <title>Frigoriglobus tundricola gen. nov., sp. nov., a psychrotolerant cellulolytic planctomycete of the family Gemmataceae with two divergent copies of 16S rRNA gene.</title>
        <authorList>
            <person name="Kulichevskaya I.S."/>
            <person name="Ivanova A.A."/>
            <person name="Naumoff D.G."/>
            <person name="Beletsky A.V."/>
            <person name="Rijpstra W.I.C."/>
            <person name="Sinninghe Damste J.S."/>
            <person name="Mardanov A.V."/>
            <person name="Ravin N.V."/>
            <person name="Dedysh S.N."/>
        </authorList>
    </citation>
    <scope>NUCLEOTIDE SEQUENCE [LARGE SCALE GENOMIC DNA]</scope>
    <source>
        <strain evidence="8">PL17</strain>
    </source>
</reference>
<dbReference type="Gene3D" id="3.40.800.20">
    <property type="entry name" value="Histone deacetylase domain"/>
    <property type="match status" value="1"/>
</dbReference>
<dbReference type="PANTHER" id="PTHR10625:SF17">
    <property type="entry name" value="HISTONE DEACETYLASE 8"/>
    <property type="match status" value="1"/>
</dbReference>
<dbReference type="SUPFAM" id="SSF52768">
    <property type="entry name" value="Arginase/deacetylase"/>
    <property type="match status" value="1"/>
</dbReference>
<organism evidence="7 8">
    <name type="scientific">Frigoriglobus tundricola</name>
    <dbReference type="NCBI Taxonomy" id="2774151"/>
    <lineage>
        <taxon>Bacteria</taxon>
        <taxon>Pseudomonadati</taxon>
        <taxon>Planctomycetota</taxon>
        <taxon>Planctomycetia</taxon>
        <taxon>Gemmatales</taxon>
        <taxon>Gemmataceae</taxon>
        <taxon>Frigoriglobus</taxon>
    </lineage>
</organism>
<evidence type="ECO:0000313" key="8">
    <source>
        <dbReference type="Proteomes" id="UP000503447"/>
    </source>
</evidence>
<dbReference type="EMBL" id="CP053452">
    <property type="protein sequence ID" value="QJW93443.1"/>
    <property type="molecule type" value="Genomic_DNA"/>
</dbReference>
<accession>A0A6M5YJK0</accession>
<gene>
    <name evidence="7" type="ORF">FTUN_0949</name>
</gene>
<keyword evidence="8" id="KW-1185">Reference proteome</keyword>
<dbReference type="Proteomes" id="UP000503447">
    <property type="component" value="Chromosome"/>
</dbReference>
<dbReference type="KEGG" id="ftj:FTUN_0949"/>
<name>A0A6M5YJK0_9BACT</name>
<dbReference type="GO" id="GO:0040029">
    <property type="term" value="P:epigenetic regulation of gene expression"/>
    <property type="evidence" value="ECO:0007669"/>
    <property type="project" value="TreeGrafter"/>
</dbReference>
<dbReference type="InterPro" id="IPR000286">
    <property type="entry name" value="HDACs"/>
</dbReference>
<dbReference type="GO" id="GO:0016787">
    <property type="term" value="F:hydrolase activity"/>
    <property type="evidence" value="ECO:0007669"/>
    <property type="project" value="UniProtKB-KW"/>
</dbReference>
<dbReference type="RefSeq" id="WP_171469627.1">
    <property type="nucleotide sequence ID" value="NZ_CP053452.2"/>
</dbReference>
<proteinExistence type="inferred from homology"/>
<dbReference type="AlphaFoldDB" id="A0A6M5YJK0"/>
<dbReference type="CDD" id="cd10001">
    <property type="entry name" value="HDAC_classII_APAH"/>
    <property type="match status" value="1"/>
</dbReference>
<evidence type="ECO:0000256" key="1">
    <source>
        <dbReference type="ARBA" id="ARBA00001947"/>
    </source>
</evidence>
<dbReference type="PRINTS" id="PR01270">
    <property type="entry name" value="HDASUPER"/>
</dbReference>